<dbReference type="GeneID" id="111361899"/>
<comment type="subcellular location">
    <subcellularLocation>
        <location evidence="1">Cell membrane</location>
        <topology evidence="1">Multi-pass membrane protein</topology>
    </subcellularLocation>
</comment>
<evidence type="ECO:0000256" key="9">
    <source>
        <dbReference type="ARBA" id="ARBA00023170"/>
    </source>
</evidence>
<proteinExistence type="inferred from homology"/>
<dbReference type="PANTHER" id="PTHR24243">
    <property type="entry name" value="G-PROTEIN COUPLED RECEPTOR"/>
    <property type="match status" value="1"/>
</dbReference>
<dbReference type="GO" id="GO:0001607">
    <property type="term" value="F:neuromedin U receptor activity"/>
    <property type="evidence" value="ECO:0007669"/>
    <property type="project" value="InterPro"/>
</dbReference>
<dbReference type="PRINTS" id="PR00237">
    <property type="entry name" value="GPCRRHODOPSN"/>
</dbReference>
<keyword evidence="8" id="KW-1015">Disulfide bond</keyword>
<keyword evidence="15" id="KW-1185">Reference proteome</keyword>
<evidence type="ECO:0000256" key="10">
    <source>
        <dbReference type="ARBA" id="ARBA00023180"/>
    </source>
</evidence>
<dbReference type="Gene3D" id="1.20.1070.10">
    <property type="entry name" value="Rhodopsin 7-helix transmembrane proteins"/>
    <property type="match status" value="1"/>
</dbReference>
<feature type="domain" description="G-protein coupled receptors family 1 profile" evidence="14">
    <location>
        <begin position="51"/>
        <end position="323"/>
    </location>
</feature>
<feature type="transmembrane region" description="Helical" evidence="13">
    <location>
        <begin position="33"/>
        <end position="59"/>
    </location>
</feature>
<dbReference type="GO" id="GO:0005886">
    <property type="term" value="C:plasma membrane"/>
    <property type="evidence" value="ECO:0007669"/>
    <property type="project" value="UniProtKB-SubCell"/>
</dbReference>
<keyword evidence="4 12" id="KW-0812">Transmembrane</keyword>
<evidence type="ECO:0000313" key="16">
    <source>
        <dbReference type="RefSeq" id="XP_022834110.1"/>
    </source>
</evidence>
<evidence type="ECO:0000256" key="2">
    <source>
        <dbReference type="ARBA" id="ARBA00010663"/>
    </source>
</evidence>
<dbReference type="PROSITE" id="PS50262">
    <property type="entry name" value="G_PROTEIN_RECEP_F1_2"/>
    <property type="match status" value="1"/>
</dbReference>
<dbReference type="Pfam" id="PF00001">
    <property type="entry name" value="7tm_1"/>
    <property type="match status" value="1"/>
</dbReference>
<evidence type="ECO:0000313" key="15">
    <source>
        <dbReference type="Proteomes" id="UP000301870"/>
    </source>
</evidence>
<dbReference type="AlphaFoldDB" id="A0A9J7J1Z8"/>
<evidence type="ECO:0000256" key="11">
    <source>
        <dbReference type="ARBA" id="ARBA00023224"/>
    </source>
</evidence>
<dbReference type="KEGG" id="sliu:111361899"/>
<evidence type="ECO:0000256" key="5">
    <source>
        <dbReference type="ARBA" id="ARBA00022989"/>
    </source>
</evidence>
<dbReference type="PANTHER" id="PTHR24243:SF208">
    <property type="entry name" value="PYROKININ-1 RECEPTOR"/>
    <property type="match status" value="1"/>
</dbReference>
<feature type="transmembrane region" description="Helical" evidence="13">
    <location>
        <begin position="156"/>
        <end position="176"/>
    </location>
</feature>
<reference evidence="16 17" key="1">
    <citation type="submission" date="2025-04" db="UniProtKB">
        <authorList>
            <consortium name="RefSeq"/>
        </authorList>
    </citation>
    <scope>IDENTIFICATION</scope>
    <source>
        <strain evidence="16 17">Ishihara</strain>
        <tissue evidence="16 17">Whole body</tissue>
    </source>
</reference>
<feature type="transmembrane region" description="Helical" evidence="13">
    <location>
        <begin position="295"/>
        <end position="314"/>
    </location>
</feature>
<dbReference type="Proteomes" id="UP000301870">
    <property type="component" value="Unplaced"/>
</dbReference>
<keyword evidence="10" id="KW-0325">Glycoprotein</keyword>
<dbReference type="PRINTS" id="PR01565">
    <property type="entry name" value="NEUROMEDINUR"/>
</dbReference>
<evidence type="ECO:0000259" key="14">
    <source>
        <dbReference type="PROSITE" id="PS50262"/>
    </source>
</evidence>
<dbReference type="CTD" id="692457"/>
<keyword evidence="9 12" id="KW-0675">Receptor</keyword>
<evidence type="ECO:0000313" key="17">
    <source>
        <dbReference type="RefSeq" id="XP_022834111.1"/>
    </source>
</evidence>
<organism evidence="15 18">
    <name type="scientific">Spodoptera litura</name>
    <name type="common">Asian cotton leafworm</name>
    <dbReference type="NCBI Taxonomy" id="69820"/>
    <lineage>
        <taxon>Eukaryota</taxon>
        <taxon>Metazoa</taxon>
        <taxon>Ecdysozoa</taxon>
        <taxon>Arthropoda</taxon>
        <taxon>Hexapoda</taxon>
        <taxon>Insecta</taxon>
        <taxon>Pterygota</taxon>
        <taxon>Neoptera</taxon>
        <taxon>Endopterygota</taxon>
        <taxon>Lepidoptera</taxon>
        <taxon>Glossata</taxon>
        <taxon>Ditrysia</taxon>
        <taxon>Noctuoidea</taxon>
        <taxon>Noctuidae</taxon>
        <taxon>Amphipyrinae</taxon>
        <taxon>Spodoptera</taxon>
    </lineage>
</organism>
<dbReference type="InterPro" id="IPR017452">
    <property type="entry name" value="GPCR_Rhodpsn_7TM"/>
</dbReference>
<protein>
    <submittedName>
        <fullName evidence="16 17">Pyrokinin-1 receptor-like isoform X1</fullName>
    </submittedName>
</protein>
<dbReference type="PROSITE" id="PS00237">
    <property type="entry name" value="G_PROTEIN_RECEP_F1_1"/>
    <property type="match status" value="1"/>
</dbReference>
<gene>
    <name evidence="16 17 18" type="primary">LOC111361899</name>
</gene>
<feature type="transmembrane region" description="Helical" evidence="13">
    <location>
        <begin position="196"/>
        <end position="220"/>
    </location>
</feature>
<feature type="transmembrane region" description="Helical" evidence="13">
    <location>
        <begin position="71"/>
        <end position="89"/>
    </location>
</feature>
<keyword evidence="7 13" id="KW-0472">Membrane</keyword>
<feature type="transmembrane region" description="Helical" evidence="13">
    <location>
        <begin position="257"/>
        <end position="275"/>
    </location>
</feature>
<evidence type="ECO:0000313" key="18">
    <source>
        <dbReference type="RefSeq" id="XP_022834112.1"/>
    </source>
</evidence>
<keyword evidence="3" id="KW-1003">Cell membrane</keyword>
<evidence type="ECO:0000256" key="4">
    <source>
        <dbReference type="ARBA" id="ARBA00022692"/>
    </source>
</evidence>
<accession>A0A9J7J1Z8</accession>
<evidence type="ECO:0000256" key="12">
    <source>
        <dbReference type="RuleBase" id="RU000688"/>
    </source>
</evidence>
<dbReference type="SUPFAM" id="SSF81321">
    <property type="entry name" value="Family A G protein-coupled receptor-like"/>
    <property type="match status" value="1"/>
</dbReference>
<evidence type="ECO:0000256" key="8">
    <source>
        <dbReference type="ARBA" id="ARBA00023157"/>
    </source>
</evidence>
<comment type="similarity">
    <text evidence="2 12">Belongs to the G-protein coupled receptor 1 family.</text>
</comment>
<keyword evidence="6 12" id="KW-0297">G-protein coupled receptor</keyword>
<evidence type="ECO:0000256" key="1">
    <source>
        <dbReference type="ARBA" id="ARBA00004651"/>
    </source>
</evidence>
<dbReference type="InterPro" id="IPR000276">
    <property type="entry name" value="GPCR_Rhodpsn"/>
</dbReference>
<evidence type="ECO:0000256" key="6">
    <source>
        <dbReference type="ARBA" id="ARBA00023040"/>
    </source>
</evidence>
<feature type="transmembrane region" description="Helical" evidence="13">
    <location>
        <begin position="109"/>
        <end position="135"/>
    </location>
</feature>
<dbReference type="RefSeq" id="XP_022834110.1">
    <property type="nucleotide sequence ID" value="XM_022978342.1"/>
</dbReference>
<evidence type="ECO:0000256" key="3">
    <source>
        <dbReference type="ARBA" id="ARBA00022475"/>
    </source>
</evidence>
<dbReference type="RefSeq" id="XP_022834111.1">
    <property type="nucleotide sequence ID" value="XM_022978343.1"/>
</dbReference>
<evidence type="ECO:0000256" key="7">
    <source>
        <dbReference type="ARBA" id="ARBA00023136"/>
    </source>
</evidence>
<keyword evidence="5 13" id="KW-1133">Transmembrane helix</keyword>
<dbReference type="InterPro" id="IPR005390">
    <property type="entry name" value="NeuromedU_rcpt"/>
</dbReference>
<dbReference type="OrthoDB" id="5950040at2759"/>
<sequence>MSPLNEVMNVTESPSAPVDPTLIFGPQRDPMSIVLPITIIYSLIFITGLLGNIFTCIVIVRNKSMHTATNYYLFSLAMSDLLLLVSGMPQEMYSIWSKWPYVFGHSFCVIRGLAAEASTNASVLTITLFTVERYLAICHPFVSHKMSKLSRATKHVMCLWVVAVMLALPQALQFGIREHKGVAMCLQTKVIIEHSFEISTFFFFLAPMVLITVLYSLIGLKLRETSISKQQSQKDFESAVRCTHKINRKHNQSTKRVVKMLVAVVVAFFICWAPFHAQRLVAIYGTTEHHRARSPILLSVYSFLTYTSGVFYYMSTCINPIFYHIMSNKFRDAFKNSVMLWCCRSSERAAAKRCSYTAIAFQRNPTSSGTVHSGNSLKNSLRQEPSIRNKLRHDSRDQFLPTVNVCHNGRTIVTPPLHDYRTCKHQQPPKDEIINNRNSYLDTTLRIADERKRPCSPVCCSYPSSPAEIITITPDGIVPIERTDYSADGSENYQKEIKLRIIQHEKEFG</sequence>
<name>A0A9J7J1Z8_SPOLT</name>
<keyword evidence="11 12" id="KW-0807">Transducer</keyword>
<evidence type="ECO:0000256" key="13">
    <source>
        <dbReference type="SAM" id="Phobius"/>
    </source>
</evidence>
<dbReference type="RefSeq" id="XP_022834112.1">
    <property type="nucleotide sequence ID" value="XM_022978344.1"/>
</dbReference>